<feature type="repeat" description="PPR" evidence="2">
    <location>
        <begin position="325"/>
        <end position="355"/>
    </location>
</feature>
<feature type="repeat" description="PPR" evidence="2">
    <location>
        <begin position="458"/>
        <end position="492"/>
    </location>
</feature>
<dbReference type="InterPro" id="IPR046848">
    <property type="entry name" value="E_motif"/>
</dbReference>
<dbReference type="Pfam" id="PF20431">
    <property type="entry name" value="E_motif"/>
    <property type="match status" value="1"/>
</dbReference>
<evidence type="ECO:0000313" key="3">
    <source>
        <dbReference type="EMBL" id="KAK1415208.1"/>
    </source>
</evidence>
<dbReference type="PANTHER" id="PTHR47926:SF347">
    <property type="entry name" value="PENTATRICOPEPTIDE REPEAT-CONTAINING PROTEIN"/>
    <property type="match status" value="1"/>
</dbReference>
<name>A0AAD8K4M6_TARER</name>
<evidence type="ECO:0000256" key="2">
    <source>
        <dbReference type="PROSITE-ProRule" id="PRU00708"/>
    </source>
</evidence>
<dbReference type="Pfam" id="PF13041">
    <property type="entry name" value="PPR_2"/>
    <property type="match status" value="4"/>
</dbReference>
<comment type="caution">
    <text evidence="3">The sequence shown here is derived from an EMBL/GenBank/DDBJ whole genome shotgun (WGS) entry which is preliminary data.</text>
</comment>
<dbReference type="PROSITE" id="PS51375">
    <property type="entry name" value="PPR"/>
    <property type="match status" value="6"/>
</dbReference>
<dbReference type="PANTHER" id="PTHR47926">
    <property type="entry name" value="PENTATRICOPEPTIDE REPEAT-CONTAINING PROTEIN"/>
    <property type="match status" value="1"/>
</dbReference>
<proteinExistence type="predicted"/>
<feature type="repeat" description="PPR" evidence="2">
    <location>
        <begin position="357"/>
        <end position="391"/>
    </location>
</feature>
<sequence>MKSCSGWRWKQQPKHVYTTLRNLVTNSLDVTSTNMAITTHSRNGQLFLARKVFDEMPLRTVVSWNIMISAYSKRGRYMEALNVLSSMHFSRVKLNETTFCSGLSACARSPSYYAGKQLHGLVLTSGLENFELVGSGLLYFYARCDEIHEARRVFDVLHLGNKLIWSLMLVCYVHCNLLDDALKVFDKMPARDTVAWTALISGFSKSDGGLEKALEFFRLMRRSEAEPNEFTFDCVIRACGRLTALVEGRSVHGLVVKYGFEFEQSITSALMELYCACKAIVEAESVFNSLIKKDSSTYNMLIKAYSLVNRYEDSVELFVKMPHKVLASFNTMISVYARNGDLDKAFELFEVVKEKRDTVTWNSMISGYIHNNQHETALNLYKTMHGLSVERSRSTFSSLFHACSCLGSLQMGQLLHAQLVKTPLTSNVYVGTSLVDMYSKCGSVIDARLSFISIVNPNVAAYTALINGYAHHGMCSEAILLLENMVNRGVKPNAVTFVAVLSACAHAGWVNEGMKYIHQMKEIYNITPTIEHFTYAVDLLGQSGRIQEAEELITKMPCEPDDIVLGALLKSCWLWFDLEVGQRVAQKMVNMDPKLISAYVIMSNMYSGTGRWKDKMEIRRVLTDLEVKKDPGCSWIEVNNEVLVFSVEDRSHPCYNMIFSVLRHLTVNIYSNMQLDSFSIFIDL</sequence>
<dbReference type="Pfam" id="PF01535">
    <property type="entry name" value="PPR"/>
    <property type="match status" value="4"/>
</dbReference>
<dbReference type="NCBIfam" id="TIGR00756">
    <property type="entry name" value="PPR"/>
    <property type="match status" value="6"/>
</dbReference>
<evidence type="ECO:0000313" key="4">
    <source>
        <dbReference type="Proteomes" id="UP001229421"/>
    </source>
</evidence>
<gene>
    <name evidence="3" type="ORF">QVD17_30981</name>
</gene>
<dbReference type="Gene3D" id="1.25.40.10">
    <property type="entry name" value="Tetratricopeptide repeat domain"/>
    <property type="match status" value="6"/>
</dbReference>
<dbReference type="InterPro" id="IPR002885">
    <property type="entry name" value="PPR_rpt"/>
</dbReference>
<dbReference type="InterPro" id="IPR011990">
    <property type="entry name" value="TPR-like_helical_dom_sf"/>
</dbReference>
<feature type="repeat" description="PPR" evidence="2">
    <location>
        <begin position="192"/>
        <end position="227"/>
    </location>
</feature>
<reference evidence="3" key="1">
    <citation type="journal article" date="2023" name="bioRxiv">
        <title>Improved chromosome-level genome assembly for marigold (Tagetes erecta).</title>
        <authorList>
            <person name="Jiang F."/>
            <person name="Yuan L."/>
            <person name="Wang S."/>
            <person name="Wang H."/>
            <person name="Xu D."/>
            <person name="Wang A."/>
            <person name="Fan W."/>
        </authorList>
    </citation>
    <scope>NUCLEOTIDE SEQUENCE</scope>
    <source>
        <strain evidence="3">WSJ</strain>
        <tissue evidence="3">Leaf</tissue>
    </source>
</reference>
<evidence type="ECO:0000256" key="1">
    <source>
        <dbReference type="ARBA" id="ARBA00022737"/>
    </source>
</evidence>
<dbReference type="AlphaFoldDB" id="A0AAD8K4M6"/>
<organism evidence="3 4">
    <name type="scientific">Tagetes erecta</name>
    <name type="common">African marigold</name>
    <dbReference type="NCBI Taxonomy" id="13708"/>
    <lineage>
        <taxon>Eukaryota</taxon>
        <taxon>Viridiplantae</taxon>
        <taxon>Streptophyta</taxon>
        <taxon>Embryophyta</taxon>
        <taxon>Tracheophyta</taxon>
        <taxon>Spermatophyta</taxon>
        <taxon>Magnoliopsida</taxon>
        <taxon>eudicotyledons</taxon>
        <taxon>Gunneridae</taxon>
        <taxon>Pentapetalae</taxon>
        <taxon>asterids</taxon>
        <taxon>campanulids</taxon>
        <taxon>Asterales</taxon>
        <taxon>Asteraceae</taxon>
        <taxon>Asteroideae</taxon>
        <taxon>Heliantheae alliance</taxon>
        <taxon>Tageteae</taxon>
        <taxon>Tagetes</taxon>
    </lineage>
</organism>
<dbReference type="EMBL" id="JAUHHV010000008">
    <property type="protein sequence ID" value="KAK1415208.1"/>
    <property type="molecule type" value="Genomic_DNA"/>
</dbReference>
<evidence type="ECO:0008006" key="5">
    <source>
        <dbReference type="Google" id="ProtNLM"/>
    </source>
</evidence>
<accession>A0AAD8K4M6</accession>
<protein>
    <recommendedName>
        <fullName evidence="5">Chlororespiratory reduction 21</fullName>
    </recommendedName>
</protein>
<keyword evidence="1" id="KW-0677">Repeat</keyword>
<feature type="repeat" description="PPR" evidence="2">
    <location>
        <begin position="294"/>
        <end position="324"/>
    </location>
</feature>
<dbReference type="InterPro" id="IPR046960">
    <property type="entry name" value="PPR_At4g14850-like_plant"/>
</dbReference>
<feature type="repeat" description="PPR" evidence="2">
    <location>
        <begin position="60"/>
        <end position="94"/>
    </location>
</feature>
<keyword evidence="4" id="KW-1185">Reference proteome</keyword>
<dbReference type="FunFam" id="1.25.40.10:FF:001093">
    <property type="entry name" value="Pentatricopeptide repeat-containing protein At2g34400"/>
    <property type="match status" value="1"/>
</dbReference>
<dbReference type="Proteomes" id="UP001229421">
    <property type="component" value="Unassembled WGS sequence"/>
</dbReference>
<dbReference type="GO" id="GO:0009451">
    <property type="term" value="P:RNA modification"/>
    <property type="evidence" value="ECO:0007669"/>
    <property type="project" value="InterPro"/>
</dbReference>
<dbReference type="GO" id="GO:0003723">
    <property type="term" value="F:RNA binding"/>
    <property type="evidence" value="ECO:0007669"/>
    <property type="project" value="InterPro"/>
</dbReference>